<dbReference type="EMBL" id="FNQB01000001">
    <property type="protein sequence ID" value="SDY65611.1"/>
    <property type="molecule type" value="Genomic_DNA"/>
</dbReference>
<dbReference type="InterPro" id="IPR020598">
    <property type="entry name" value="rRNA_Ade_methylase_Trfase_N"/>
</dbReference>
<dbReference type="GO" id="GO:0003723">
    <property type="term" value="F:RNA binding"/>
    <property type="evidence" value="ECO:0007669"/>
    <property type="project" value="UniProtKB-UniRule"/>
</dbReference>
<reference evidence="8" key="1">
    <citation type="submission" date="2016-10" db="EMBL/GenBank/DDBJ databases">
        <authorList>
            <person name="Varghese N."/>
            <person name="Submissions S."/>
        </authorList>
    </citation>
    <scope>NUCLEOTIDE SEQUENCE [LARGE SCALE GENOMIC DNA]</scope>
    <source>
        <strain evidence="8">DSM 44718</strain>
    </source>
</reference>
<evidence type="ECO:0000256" key="2">
    <source>
        <dbReference type="ARBA" id="ARBA00022679"/>
    </source>
</evidence>
<dbReference type="Proteomes" id="UP000199632">
    <property type="component" value="Unassembled WGS sequence"/>
</dbReference>
<keyword evidence="4 5" id="KW-0694">RNA-binding</keyword>
<dbReference type="InterPro" id="IPR001737">
    <property type="entry name" value="KsgA/Erm"/>
</dbReference>
<name>A0A1H3LMG9_9ACTN</name>
<feature type="binding site" evidence="5">
    <location>
        <position position="61"/>
    </location>
    <ligand>
        <name>S-adenosyl-L-methionine</name>
        <dbReference type="ChEBI" id="CHEBI:59789"/>
    </ligand>
</feature>
<gene>
    <name evidence="7" type="ORF">SAMN05421684_0850</name>
</gene>
<keyword evidence="2 5" id="KW-0808">Transferase</keyword>
<organism evidence="7 8">
    <name type="scientific">Asanoa ishikariensis</name>
    <dbReference type="NCBI Taxonomy" id="137265"/>
    <lineage>
        <taxon>Bacteria</taxon>
        <taxon>Bacillati</taxon>
        <taxon>Actinomycetota</taxon>
        <taxon>Actinomycetes</taxon>
        <taxon>Micromonosporales</taxon>
        <taxon>Micromonosporaceae</taxon>
        <taxon>Asanoa</taxon>
    </lineage>
</organism>
<dbReference type="STRING" id="137265.SAMN05421684_0850"/>
<keyword evidence="1 5" id="KW-0489">Methyltransferase</keyword>
<keyword evidence="8" id="KW-1185">Reference proteome</keyword>
<dbReference type="InterPro" id="IPR029063">
    <property type="entry name" value="SAM-dependent_MTases_sf"/>
</dbReference>
<dbReference type="PANTHER" id="PTHR11727:SF7">
    <property type="entry name" value="DIMETHYLADENOSINE TRANSFERASE-RELATED"/>
    <property type="match status" value="1"/>
</dbReference>
<dbReference type="SMART" id="SM00650">
    <property type="entry name" value="rADc"/>
    <property type="match status" value="1"/>
</dbReference>
<dbReference type="GO" id="GO:0000179">
    <property type="term" value="F:rRNA (adenine-N6,N6-)-dimethyltransferase activity"/>
    <property type="evidence" value="ECO:0007669"/>
    <property type="project" value="UniProtKB-UniRule"/>
</dbReference>
<feature type="domain" description="Ribosomal RNA adenine methylase transferase N-terminal" evidence="6">
    <location>
        <begin position="21"/>
        <end position="181"/>
    </location>
</feature>
<feature type="binding site" evidence="5">
    <location>
        <position position="16"/>
    </location>
    <ligand>
        <name>S-adenosyl-L-methionine</name>
        <dbReference type="ChEBI" id="CHEBI:59789"/>
    </ligand>
</feature>
<feature type="binding site" evidence="5">
    <location>
        <position position="84"/>
    </location>
    <ligand>
        <name>S-adenosyl-L-methionine</name>
        <dbReference type="ChEBI" id="CHEBI:59789"/>
    </ligand>
</feature>
<dbReference type="PROSITE" id="PS51689">
    <property type="entry name" value="SAM_RNA_A_N6_MT"/>
    <property type="match status" value="1"/>
</dbReference>
<evidence type="ECO:0000259" key="6">
    <source>
        <dbReference type="SMART" id="SM00650"/>
    </source>
</evidence>
<dbReference type="InterPro" id="IPR023165">
    <property type="entry name" value="rRNA_Ade_diMease-like_C"/>
</dbReference>
<accession>A0A1H3LMG9</accession>
<dbReference type="AlphaFoldDB" id="A0A1H3LMG9"/>
<feature type="binding site" evidence="5">
    <location>
        <position position="40"/>
    </location>
    <ligand>
        <name>S-adenosyl-L-methionine</name>
        <dbReference type="ChEBI" id="CHEBI:59789"/>
    </ligand>
</feature>
<evidence type="ECO:0000256" key="3">
    <source>
        <dbReference type="ARBA" id="ARBA00022691"/>
    </source>
</evidence>
<evidence type="ECO:0000313" key="7">
    <source>
        <dbReference type="EMBL" id="SDY65611.1"/>
    </source>
</evidence>
<proteinExistence type="inferred from homology"/>
<evidence type="ECO:0000256" key="1">
    <source>
        <dbReference type="ARBA" id="ARBA00022603"/>
    </source>
</evidence>
<dbReference type="Pfam" id="PF00398">
    <property type="entry name" value="RrnaAD"/>
    <property type="match status" value="1"/>
</dbReference>
<dbReference type="Gene3D" id="3.40.50.150">
    <property type="entry name" value="Vaccinia Virus protein VP39"/>
    <property type="match status" value="1"/>
</dbReference>
<evidence type="ECO:0000313" key="8">
    <source>
        <dbReference type="Proteomes" id="UP000199632"/>
    </source>
</evidence>
<dbReference type="CDD" id="cd02440">
    <property type="entry name" value="AdoMet_MTases"/>
    <property type="match status" value="1"/>
</dbReference>
<sequence length="264" mass="29159">MSRQYAGRHEFGQNFLVDPSVIADISRLVTATDGPILEIGAGDGALTRPLSRLGRPVTAIEIDPRRAKRLADGLPPQVTVLNEDLLFHRVRGGVGAVVGNVPFHITTATLRWLLAAPHWHTAVLLVQWEVARRRAGIGGASLLTARVWPWFDFTVHSRVSKHAFRPVPTVDGGLLVVHRRPTPLVTDRDAYQRFVHTVFTGRGYGLREILTRAAGVPAPVARDWLHTQRLLPNALPRDLTAEQWAALWSTVRRNPGARGRRGGV</sequence>
<dbReference type="OrthoDB" id="3616874at2"/>
<protein>
    <submittedName>
        <fullName evidence="7">23S rRNA (Adenine-N6)-dimethyltransferase</fullName>
    </submittedName>
</protein>
<evidence type="ECO:0000256" key="4">
    <source>
        <dbReference type="ARBA" id="ARBA00022884"/>
    </source>
</evidence>
<dbReference type="PANTHER" id="PTHR11727">
    <property type="entry name" value="DIMETHYLADENOSINE TRANSFERASE"/>
    <property type="match status" value="1"/>
</dbReference>
<feature type="binding site" evidence="5">
    <location>
        <position position="14"/>
    </location>
    <ligand>
        <name>S-adenosyl-L-methionine</name>
        <dbReference type="ChEBI" id="CHEBI:59789"/>
    </ligand>
</feature>
<dbReference type="NCBIfam" id="NF000499">
    <property type="entry name" value="Erm23S_rRNA_broad"/>
    <property type="match status" value="1"/>
</dbReference>
<feature type="binding site" evidence="5">
    <location>
        <position position="100"/>
    </location>
    <ligand>
        <name>S-adenosyl-L-methionine</name>
        <dbReference type="ChEBI" id="CHEBI:59789"/>
    </ligand>
</feature>
<dbReference type="Gene3D" id="1.10.8.100">
    <property type="entry name" value="Ribosomal RNA adenine dimethylase-like, domain 2"/>
    <property type="match status" value="1"/>
</dbReference>
<dbReference type="SUPFAM" id="SSF53335">
    <property type="entry name" value="S-adenosyl-L-methionine-dependent methyltransferases"/>
    <property type="match status" value="1"/>
</dbReference>
<dbReference type="PROSITE" id="PS01131">
    <property type="entry name" value="RRNA_A_DIMETH"/>
    <property type="match status" value="1"/>
</dbReference>
<keyword evidence="3 5" id="KW-0949">S-adenosyl-L-methionine</keyword>
<dbReference type="RefSeq" id="WP_090787394.1">
    <property type="nucleotide sequence ID" value="NZ_BOND01000015.1"/>
</dbReference>
<evidence type="ECO:0000256" key="5">
    <source>
        <dbReference type="PROSITE-ProRule" id="PRU01026"/>
    </source>
</evidence>
<dbReference type="InterPro" id="IPR020596">
    <property type="entry name" value="rRNA_Ade_Mease_Trfase_CS"/>
</dbReference>
<dbReference type="GO" id="GO:0005829">
    <property type="term" value="C:cytosol"/>
    <property type="evidence" value="ECO:0007669"/>
    <property type="project" value="TreeGrafter"/>
</dbReference>
<comment type="similarity">
    <text evidence="5">Belongs to the class I-like SAM-binding methyltransferase superfamily. rRNA adenine N(6)-methyltransferase family.</text>
</comment>